<evidence type="ECO:0000256" key="1">
    <source>
        <dbReference type="ARBA" id="ARBA00010838"/>
    </source>
</evidence>
<dbReference type="Pfam" id="PF00232">
    <property type="entry name" value="Glyco_hydro_1"/>
    <property type="match status" value="1"/>
</dbReference>
<dbReference type="PANTHER" id="PTHR10353:SF36">
    <property type="entry name" value="LP05116P"/>
    <property type="match status" value="1"/>
</dbReference>
<dbReference type="PRINTS" id="PR00131">
    <property type="entry name" value="GLHYDRLASE1"/>
</dbReference>
<evidence type="ECO:0000313" key="6">
    <source>
        <dbReference type="Proteomes" id="UP000274841"/>
    </source>
</evidence>
<dbReference type="GO" id="GO:0008422">
    <property type="term" value="F:beta-glucosidase activity"/>
    <property type="evidence" value="ECO:0007669"/>
    <property type="project" value="UniProtKB-EC"/>
</dbReference>
<keyword evidence="3 5" id="KW-0326">Glycosidase</keyword>
<organism evidence="5 6">
    <name type="scientific">Microbacterium oxydans</name>
    <dbReference type="NCBI Taxonomy" id="82380"/>
    <lineage>
        <taxon>Bacteria</taxon>
        <taxon>Bacillati</taxon>
        <taxon>Actinomycetota</taxon>
        <taxon>Actinomycetes</taxon>
        <taxon>Micrococcales</taxon>
        <taxon>Microbacteriaceae</taxon>
        <taxon>Microbacterium</taxon>
    </lineage>
</organism>
<dbReference type="Gene3D" id="3.20.20.80">
    <property type="entry name" value="Glycosidases"/>
    <property type="match status" value="1"/>
</dbReference>
<protein>
    <submittedName>
        <fullName evidence="5">Beta-glucosidase</fullName>
        <ecNumber evidence="5">3.2.1.21</ecNumber>
    </submittedName>
</protein>
<dbReference type="InterPro" id="IPR017853">
    <property type="entry name" value="GH"/>
</dbReference>
<dbReference type="GO" id="GO:0005829">
    <property type="term" value="C:cytosol"/>
    <property type="evidence" value="ECO:0007669"/>
    <property type="project" value="TreeGrafter"/>
</dbReference>
<dbReference type="EC" id="3.2.1.21" evidence="5"/>
<dbReference type="RefSeq" id="WP_127012111.1">
    <property type="nucleotide sequence ID" value="NZ_CP031422.1"/>
</dbReference>
<dbReference type="AlphaFoldDB" id="A0A3S9WKC0"/>
<dbReference type="SUPFAM" id="SSF51445">
    <property type="entry name" value="(Trans)glycosidases"/>
    <property type="match status" value="1"/>
</dbReference>
<accession>A0A3S9WKC0</accession>
<evidence type="ECO:0000313" key="5">
    <source>
        <dbReference type="EMBL" id="AZS40307.1"/>
    </source>
</evidence>
<proteinExistence type="inferred from homology"/>
<dbReference type="GO" id="GO:0016052">
    <property type="term" value="P:carbohydrate catabolic process"/>
    <property type="evidence" value="ECO:0007669"/>
    <property type="project" value="TreeGrafter"/>
</dbReference>
<sequence>MTLEPSRSPMPSGLRWSAATSAFQIEGSRPTGASGRSIWDDFLERPGAVIDGSMADPACDSYRRPERDVALASGLGLDRYRFSIPWARVQPDGLGPGDTTALDHYSRVVDMLLDAGIQPFPTLYHWEMPSSVEADGGWLERDTAERFADYAALVADRLGDRVQNWYTLNEPAMTTLQGYAVGALAPGKRLLFGALPTAHHQLLAHARAAAVLRDRGAVAVGLVNNHTWVLPLGDTAEDHEAAAIYDLIHNRVFSEPLLAGTYPDLEALGLPSMPAPEGDLEAIGHSIDFYGVNFYNPTTVTNAEEGSPIPFDIVPTPGVPVTGFGPEWPIMPGALRDLLIDLHGRHPDMPPVIIGENGASFPEPERATRVEDTDRISYLAGHLQAVGDAISAGVPVEEYTVWSLLDNWEWADGYTQRFGLVHVDFETGERTPKASYDWYREVIRSSRAAGEKR</sequence>
<evidence type="ECO:0000256" key="4">
    <source>
        <dbReference type="RuleBase" id="RU003690"/>
    </source>
</evidence>
<evidence type="ECO:0000256" key="2">
    <source>
        <dbReference type="ARBA" id="ARBA00022801"/>
    </source>
</evidence>
<comment type="similarity">
    <text evidence="1 4">Belongs to the glycosyl hydrolase 1 family.</text>
</comment>
<name>A0A3S9WKC0_9MICO</name>
<dbReference type="EMBL" id="CP031422">
    <property type="protein sequence ID" value="AZS40307.1"/>
    <property type="molecule type" value="Genomic_DNA"/>
</dbReference>
<dbReference type="PANTHER" id="PTHR10353">
    <property type="entry name" value="GLYCOSYL HYDROLASE"/>
    <property type="match status" value="1"/>
</dbReference>
<keyword evidence="2 5" id="KW-0378">Hydrolase</keyword>
<dbReference type="Proteomes" id="UP000274841">
    <property type="component" value="Chromosome"/>
</dbReference>
<evidence type="ECO:0000256" key="3">
    <source>
        <dbReference type="ARBA" id="ARBA00023295"/>
    </source>
</evidence>
<reference evidence="5 6" key="1">
    <citation type="submission" date="2018-08" db="EMBL/GenBank/DDBJ databases">
        <title>Microbacterium oxydans strain HG3.</title>
        <authorList>
            <person name="ORTET P."/>
        </authorList>
    </citation>
    <scope>NUCLEOTIDE SEQUENCE [LARGE SCALE GENOMIC DNA]</scope>
    <source>
        <strain evidence="5 6">HG3</strain>
    </source>
</reference>
<dbReference type="KEGG" id="moy:CVS54_01634"/>
<dbReference type="InterPro" id="IPR001360">
    <property type="entry name" value="Glyco_hydro_1"/>
</dbReference>
<gene>
    <name evidence="5" type="primary">bglA_2</name>
    <name evidence="5" type="ORF">CVS54_01634</name>
</gene>